<dbReference type="EMBL" id="ABCS01000005">
    <property type="protein sequence ID" value="EDM81138.1"/>
    <property type="molecule type" value="Genomic_DNA"/>
</dbReference>
<proteinExistence type="predicted"/>
<dbReference type="AlphaFoldDB" id="A6FYY3"/>
<evidence type="ECO:0000256" key="1">
    <source>
        <dbReference type="SAM" id="MobiDB-lite"/>
    </source>
</evidence>
<accession>A6FYY3</accession>
<feature type="compositionally biased region" description="Pro residues" evidence="1">
    <location>
        <begin position="145"/>
        <end position="163"/>
    </location>
</feature>
<name>A6FYY3_9BACT</name>
<comment type="caution">
    <text evidence="2">The sequence shown here is derived from an EMBL/GenBank/DDBJ whole genome shotgun (WGS) entry which is preliminary data.</text>
</comment>
<reference evidence="2 3" key="1">
    <citation type="submission" date="2007-06" db="EMBL/GenBank/DDBJ databases">
        <authorList>
            <person name="Shimkets L."/>
            <person name="Ferriera S."/>
            <person name="Johnson J."/>
            <person name="Kravitz S."/>
            <person name="Beeson K."/>
            <person name="Sutton G."/>
            <person name="Rogers Y.-H."/>
            <person name="Friedman R."/>
            <person name="Frazier M."/>
            <person name="Venter J.C."/>
        </authorList>
    </citation>
    <scope>NUCLEOTIDE SEQUENCE [LARGE SCALE GENOMIC DNA]</scope>
    <source>
        <strain evidence="2 3">SIR-1</strain>
    </source>
</reference>
<evidence type="ECO:0000313" key="3">
    <source>
        <dbReference type="Proteomes" id="UP000005801"/>
    </source>
</evidence>
<dbReference type="Proteomes" id="UP000005801">
    <property type="component" value="Unassembled WGS sequence"/>
</dbReference>
<keyword evidence="3" id="KW-1185">Reference proteome</keyword>
<feature type="region of interest" description="Disordered" evidence="1">
    <location>
        <begin position="130"/>
        <end position="197"/>
    </location>
</feature>
<organism evidence="2 3">
    <name type="scientific">Plesiocystis pacifica SIR-1</name>
    <dbReference type="NCBI Taxonomy" id="391625"/>
    <lineage>
        <taxon>Bacteria</taxon>
        <taxon>Pseudomonadati</taxon>
        <taxon>Myxococcota</taxon>
        <taxon>Polyangia</taxon>
        <taxon>Nannocystales</taxon>
        <taxon>Nannocystaceae</taxon>
        <taxon>Plesiocystis</taxon>
    </lineage>
</organism>
<dbReference type="OrthoDB" id="5530009at2"/>
<protein>
    <submittedName>
        <fullName evidence="2">Uncharacterized protein</fullName>
    </submittedName>
</protein>
<evidence type="ECO:0000313" key="2">
    <source>
        <dbReference type="EMBL" id="EDM81138.1"/>
    </source>
</evidence>
<gene>
    <name evidence="2" type="ORF">PPSIR1_30020</name>
</gene>
<feature type="compositionally biased region" description="Pro residues" evidence="1">
    <location>
        <begin position="174"/>
        <end position="185"/>
    </location>
</feature>
<dbReference type="RefSeq" id="WP_006969682.1">
    <property type="nucleotide sequence ID" value="NZ_ABCS01000005.1"/>
</dbReference>
<sequence length="390" mass="40255">MLAFGLGLFAWTPRARAEPPTLSLEWQAPETCPQRPAMVAAVGELLPELGPVGAAEDGASMAVHAEIAQSGSDWTIALRIESDAGIDARAFTASSCDALAEAAALMIAVSLDPVATRAGVAPVARDDAAPRVILRPRSTTAPETAEPPPTPTPPEPAPDPSPVEGPREPEFPVRTPPGLPAPTGPSPRTLSLRDLEDAGPSGPVLGILGVQVGGGLGPMGLSQFAMGFDLGATGRSWRADLRGTYFAPRTEAVSGTDGAVARYDALFASVRGCGVPTVRGGALEFPLCLGFAGGGLRAEGIGPTPGARRAWLPWMALVPGVGLRARVGARVVVGVELELPASLVRGRYSLDDRIVRDIAPVGLSALLGFELRLGAKKSRRARQEPAANRP</sequence>
<dbReference type="STRING" id="391625.PPSIR1_30020"/>